<sequence>MQKPSQPLSASKPAEESSTPKRKKRSWLYLLFNAEIPDLPDSLKFIERISLIGFIVVFTFVMVQTYPGIFLGFGLGDAWEWSLILSFFTDLHDDSPILFWLSLLALGANLANRLQLFLRGQLAYSSNDSALPIKTIVLFMVANSLNVVFVFATVVMIGTIGWWLGFDFQAGFNAVENLIHAAITLADSIPTVIELPLLAAFILTYVAQGFFHYWVHRLCHLNRFMWLTLHRFHHMPDILTPATTNVVITSIPFFIGVVFAKTFLFAAIAKLFYEEHLFMEMFFFHLIITFADPYGHQTALFKEGIRSRWTRVLCFISGNGLYHYLHHSNDEEIVTSNTTNQVNIGGGIAYCWDIVFGTFKELPKPDAPKPDVGLWGKPKLHHNPIRLLLSGILQIMYEVYYNKGWLTKAKCIFGSVNYTPPITRHFHISEESQ</sequence>
<dbReference type="OrthoDB" id="9770329at2"/>
<protein>
    <recommendedName>
        <fullName evidence="2">Fatty acid hydroxylase domain-containing protein</fullName>
    </recommendedName>
</protein>
<evidence type="ECO:0000313" key="4">
    <source>
        <dbReference type="Proteomes" id="UP000094936"/>
    </source>
</evidence>
<name>A0A1C3EQ22_9GAMM</name>
<dbReference type="RefSeq" id="WP_068899509.1">
    <property type="nucleotide sequence ID" value="NZ_JBHUIF010000003.1"/>
</dbReference>
<evidence type="ECO:0000313" key="3">
    <source>
        <dbReference type="EMBL" id="ODA35350.1"/>
    </source>
</evidence>
<gene>
    <name evidence="3" type="ORF">A8L45_04080</name>
</gene>
<keyword evidence="4" id="KW-1185">Reference proteome</keyword>
<keyword evidence="1" id="KW-1133">Transmembrane helix</keyword>
<dbReference type="Proteomes" id="UP000094936">
    <property type="component" value="Unassembled WGS sequence"/>
</dbReference>
<organism evidence="3 4">
    <name type="scientific">Veronia pacifica</name>
    <dbReference type="NCBI Taxonomy" id="1080227"/>
    <lineage>
        <taxon>Bacteria</taxon>
        <taxon>Pseudomonadati</taxon>
        <taxon>Pseudomonadota</taxon>
        <taxon>Gammaproteobacteria</taxon>
        <taxon>Vibrionales</taxon>
        <taxon>Vibrionaceae</taxon>
        <taxon>Veronia</taxon>
    </lineage>
</organism>
<proteinExistence type="predicted"/>
<dbReference type="InterPro" id="IPR006694">
    <property type="entry name" value="Fatty_acid_hydroxylase"/>
</dbReference>
<feature type="transmembrane region" description="Helical" evidence="1">
    <location>
        <begin position="135"/>
        <end position="164"/>
    </location>
</feature>
<evidence type="ECO:0000259" key="2">
    <source>
        <dbReference type="Pfam" id="PF04116"/>
    </source>
</evidence>
<feature type="transmembrane region" description="Helical" evidence="1">
    <location>
        <begin position="195"/>
        <end position="215"/>
    </location>
</feature>
<dbReference type="AlphaFoldDB" id="A0A1C3EQ22"/>
<dbReference type="EMBL" id="LYBM01000004">
    <property type="protein sequence ID" value="ODA35350.1"/>
    <property type="molecule type" value="Genomic_DNA"/>
</dbReference>
<keyword evidence="1" id="KW-0812">Transmembrane</keyword>
<dbReference type="Pfam" id="PF04116">
    <property type="entry name" value="FA_hydroxylase"/>
    <property type="match status" value="1"/>
</dbReference>
<feature type="domain" description="Fatty acid hydroxylase" evidence="2">
    <location>
        <begin position="202"/>
        <end position="358"/>
    </location>
</feature>
<feature type="transmembrane region" description="Helical" evidence="1">
    <location>
        <begin position="246"/>
        <end position="269"/>
    </location>
</feature>
<accession>A0A1C3EQ22</accession>
<dbReference type="GO" id="GO:0005506">
    <property type="term" value="F:iron ion binding"/>
    <property type="evidence" value="ECO:0007669"/>
    <property type="project" value="InterPro"/>
</dbReference>
<reference evidence="3 4" key="1">
    <citation type="submission" date="2016-05" db="EMBL/GenBank/DDBJ databases">
        <title>Genomic Taxonomy of the Vibrionaceae.</title>
        <authorList>
            <person name="Gomez-Gil B."/>
            <person name="Enciso-Ibarra J."/>
        </authorList>
    </citation>
    <scope>NUCLEOTIDE SEQUENCE [LARGE SCALE GENOMIC DNA]</scope>
    <source>
        <strain evidence="3 4">CAIM 1920</strain>
    </source>
</reference>
<evidence type="ECO:0000256" key="1">
    <source>
        <dbReference type="SAM" id="Phobius"/>
    </source>
</evidence>
<dbReference type="GO" id="GO:0016491">
    <property type="term" value="F:oxidoreductase activity"/>
    <property type="evidence" value="ECO:0007669"/>
    <property type="project" value="InterPro"/>
</dbReference>
<feature type="transmembrane region" description="Helical" evidence="1">
    <location>
        <begin position="51"/>
        <end position="75"/>
    </location>
</feature>
<feature type="transmembrane region" description="Helical" evidence="1">
    <location>
        <begin position="95"/>
        <end position="114"/>
    </location>
</feature>
<keyword evidence="1" id="KW-0472">Membrane</keyword>
<dbReference type="GO" id="GO:0008610">
    <property type="term" value="P:lipid biosynthetic process"/>
    <property type="evidence" value="ECO:0007669"/>
    <property type="project" value="InterPro"/>
</dbReference>
<comment type="caution">
    <text evidence="3">The sequence shown here is derived from an EMBL/GenBank/DDBJ whole genome shotgun (WGS) entry which is preliminary data.</text>
</comment>
<dbReference type="STRING" id="1080227.A8L45_04080"/>